<protein>
    <submittedName>
        <fullName evidence="2">Putative proline-rich protein</fullName>
    </submittedName>
</protein>
<proteinExistence type="predicted"/>
<dbReference type="AlphaFoldDB" id="A0A8H6YK24"/>
<evidence type="ECO:0000313" key="2">
    <source>
        <dbReference type="EMBL" id="KAF7361313.1"/>
    </source>
</evidence>
<feature type="region of interest" description="Disordered" evidence="1">
    <location>
        <begin position="37"/>
        <end position="138"/>
    </location>
</feature>
<evidence type="ECO:0000256" key="1">
    <source>
        <dbReference type="SAM" id="MobiDB-lite"/>
    </source>
</evidence>
<name>A0A8H6YK24_9AGAR</name>
<dbReference type="Proteomes" id="UP000623467">
    <property type="component" value="Unassembled WGS sequence"/>
</dbReference>
<organism evidence="2 3">
    <name type="scientific">Mycena sanguinolenta</name>
    <dbReference type="NCBI Taxonomy" id="230812"/>
    <lineage>
        <taxon>Eukaryota</taxon>
        <taxon>Fungi</taxon>
        <taxon>Dikarya</taxon>
        <taxon>Basidiomycota</taxon>
        <taxon>Agaricomycotina</taxon>
        <taxon>Agaricomycetes</taxon>
        <taxon>Agaricomycetidae</taxon>
        <taxon>Agaricales</taxon>
        <taxon>Marasmiineae</taxon>
        <taxon>Mycenaceae</taxon>
        <taxon>Mycena</taxon>
    </lineage>
</organism>
<evidence type="ECO:0000313" key="3">
    <source>
        <dbReference type="Proteomes" id="UP000623467"/>
    </source>
</evidence>
<sequence length="539" mass="59436">MGNDTKRKSKNKEVKGIQDDIDSVIAGLPPATRTRWFAFNPNASGSSKYQENISPLPSPQKPRRTLKRRATDDDIKTEPIDLSLDSDSDVQVFSSPTKSFAFYDDNDNDNDSPRDHSPPKKKKKSAMAADSDEEADDSVDMSFCIEVETPAPPVLSIRTKNAKPLPPKTTLLGPFEFSSSISYPDFIRIVAKACRTQTENLIHSSMQWKFDRPNNAKRRPLTNAVGLGIAIKTLKERKKDYAFTLFMAPPSPIKAELPWLTDSNEDDPAGPLDFGFSIDELTAPGTSTLSLREQIAGIDKASNPHFTRLLEKYPVGNNPQFPGKRIYHNETGFFELTDVRLRVWAVAMAKGVATEDNAPVSNHFAKGQTIRPPQSAAPAPATATAFPNLSTTSNDLLQFFIPALQALTQGHNIPFALPSYYPHQYPLPPFGASVPPPPLPPFGAAVQPPPAPSAAVEPVPTPPVALPRIISLEEYCERYKLDAEDQRVLVELGYKPGDGTITELDKEIWEVTKVTPLAKFRILRQHASFLKDVTAGLWN</sequence>
<gene>
    <name evidence="2" type="ORF">MSAN_01163800</name>
</gene>
<comment type="caution">
    <text evidence="2">The sequence shown here is derived from an EMBL/GenBank/DDBJ whole genome shotgun (WGS) entry which is preliminary data.</text>
</comment>
<dbReference type="OrthoDB" id="3056089at2759"/>
<reference evidence="2" key="1">
    <citation type="submission" date="2020-05" db="EMBL/GenBank/DDBJ databases">
        <title>Mycena genomes resolve the evolution of fungal bioluminescence.</title>
        <authorList>
            <person name="Tsai I.J."/>
        </authorList>
    </citation>
    <scope>NUCLEOTIDE SEQUENCE</scope>
    <source>
        <strain evidence="2">160909Yilan</strain>
    </source>
</reference>
<feature type="compositionally biased region" description="Polar residues" evidence="1">
    <location>
        <begin position="41"/>
        <end position="55"/>
    </location>
</feature>
<feature type="compositionally biased region" description="Basic and acidic residues" evidence="1">
    <location>
        <begin position="69"/>
        <end position="79"/>
    </location>
</feature>
<dbReference type="EMBL" id="JACAZH010000008">
    <property type="protein sequence ID" value="KAF7361313.1"/>
    <property type="molecule type" value="Genomic_DNA"/>
</dbReference>
<accession>A0A8H6YK24</accession>
<keyword evidence="3" id="KW-1185">Reference proteome</keyword>